<dbReference type="Pfam" id="PF04398">
    <property type="entry name" value="DUF538"/>
    <property type="match status" value="1"/>
</dbReference>
<dbReference type="PANTHER" id="PTHR32133">
    <property type="entry name" value="OS07G0120400 PROTEIN"/>
    <property type="match status" value="1"/>
</dbReference>
<dbReference type="SUPFAM" id="SSF141562">
    <property type="entry name" value="At5g01610-like"/>
    <property type="match status" value="1"/>
</dbReference>
<evidence type="ECO:0000259" key="1">
    <source>
        <dbReference type="Pfam" id="PF00646"/>
    </source>
</evidence>
<sequence>MASAPELIDDIAAEILLRIPPDEPAHLVHASLVCKPWRRILTDPAFLRRYRAFHRTPPVLGFLHNVDGNKAISSVPRFVPTTAASPFSPPAIDPPNWWWALDCRHGRVLSHLFNPMELMVWDPITGDQHRFPLPPHPHAYCTGAVLCAASDCHHLDCHQGPFLVVFVGTGRHDHSWACVYSSKTGEWSSQASIVLDSYVEMLPSVLAENTLYFYCEYGTKILGYDIGKHELSEIDPPLGHDGGILIESEYEGTDIIFMLTDVDLFAIELKSGQVKKVGESRPYYAVIPYMSFYTSVLAARHAVFTGISKGTEGMRLAVKRIKAWKSKRLDPRNEFFDVTSVEPHISSSITTISQPICTQPKFQTKTSSPETTYPMASQIESHRASAEIVNGDAICRKKSIELLEELGLPKGLLPLEDIEEFGYNRDTGFMWMVQRKKKIEHTFKKIKQTVSYAGEVTAFVEKGKLKKITGVKTKELLLWLSVVEVYVAEASPEKVTFKTGTGLSDNFDATAFALGE</sequence>
<dbReference type="SUPFAM" id="SSF81383">
    <property type="entry name" value="F-box domain"/>
    <property type="match status" value="1"/>
</dbReference>
<reference evidence="3 4" key="1">
    <citation type="journal article" date="2005" name="Nature">
        <title>The map-based sequence of the rice genome.</title>
        <authorList>
            <consortium name="International rice genome sequencing project (IRGSP)"/>
            <person name="Matsumoto T."/>
            <person name="Wu J."/>
            <person name="Kanamori H."/>
            <person name="Katayose Y."/>
            <person name="Fujisawa M."/>
            <person name="Namiki N."/>
            <person name="Mizuno H."/>
            <person name="Yamamoto K."/>
            <person name="Antonio B.A."/>
            <person name="Baba T."/>
            <person name="Sakata K."/>
            <person name="Nagamura Y."/>
            <person name="Aoki H."/>
            <person name="Arikawa K."/>
            <person name="Arita K."/>
            <person name="Bito T."/>
            <person name="Chiden Y."/>
            <person name="Fujitsuka N."/>
            <person name="Fukunaka R."/>
            <person name="Hamada M."/>
            <person name="Harada C."/>
            <person name="Hayashi A."/>
            <person name="Hijishita S."/>
            <person name="Honda M."/>
            <person name="Hosokawa S."/>
            <person name="Ichikawa Y."/>
            <person name="Idonuma A."/>
            <person name="Iijima M."/>
            <person name="Ikeda M."/>
            <person name="Ikeno M."/>
            <person name="Ito K."/>
            <person name="Ito S."/>
            <person name="Ito T."/>
            <person name="Ito Y."/>
            <person name="Ito Y."/>
            <person name="Iwabuchi A."/>
            <person name="Kamiya K."/>
            <person name="Karasawa W."/>
            <person name="Kurita K."/>
            <person name="Katagiri S."/>
            <person name="Kikuta A."/>
            <person name="Kobayashi H."/>
            <person name="Kobayashi N."/>
            <person name="Machita K."/>
            <person name="Maehara T."/>
            <person name="Masukawa M."/>
            <person name="Mizubayashi T."/>
            <person name="Mukai Y."/>
            <person name="Nagasaki H."/>
            <person name="Nagata Y."/>
            <person name="Naito S."/>
            <person name="Nakashima M."/>
            <person name="Nakama Y."/>
            <person name="Nakamichi Y."/>
            <person name="Nakamura M."/>
            <person name="Meguro A."/>
            <person name="Negishi M."/>
            <person name="Ohta I."/>
            <person name="Ohta T."/>
            <person name="Okamoto M."/>
            <person name="Ono N."/>
            <person name="Saji S."/>
            <person name="Sakaguchi M."/>
            <person name="Sakai K."/>
            <person name="Shibata M."/>
            <person name="Shimokawa T."/>
            <person name="Song J."/>
            <person name="Takazaki Y."/>
            <person name="Terasawa K."/>
            <person name="Tsugane M."/>
            <person name="Tsuji K."/>
            <person name="Ueda S."/>
            <person name="Waki K."/>
            <person name="Yamagata H."/>
            <person name="Yamamoto M."/>
            <person name="Yamamoto S."/>
            <person name="Yamane H."/>
            <person name="Yoshiki S."/>
            <person name="Yoshihara R."/>
            <person name="Yukawa K."/>
            <person name="Zhong H."/>
            <person name="Yano M."/>
            <person name="Yuan Q."/>
            <person name="Ouyang S."/>
            <person name="Liu J."/>
            <person name="Jones K.M."/>
            <person name="Gansberger K."/>
            <person name="Moffat K."/>
            <person name="Hill J."/>
            <person name="Bera J."/>
            <person name="Fadrosh D."/>
            <person name="Jin S."/>
            <person name="Johri S."/>
            <person name="Kim M."/>
            <person name="Overton L."/>
            <person name="Reardon M."/>
            <person name="Tsitrin T."/>
            <person name="Vuong H."/>
            <person name="Weaver B."/>
            <person name="Ciecko A."/>
            <person name="Tallon L."/>
            <person name="Jackson J."/>
            <person name="Pai G."/>
            <person name="Aken S.V."/>
            <person name="Utterback T."/>
            <person name="Reidmuller S."/>
            <person name="Feldblyum T."/>
            <person name="Hsiao J."/>
            <person name="Zismann V."/>
            <person name="Iobst S."/>
            <person name="de Vazeille A.R."/>
            <person name="Buell C.R."/>
            <person name="Ying K."/>
            <person name="Li Y."/>
            <person name="Lu T."/>
            <person name="Huang Y."/>
            <person name="Zhao Q."/>
            <person name="Feng Q."/>
            <person name="Zhang L."/>
            <person name="Zhu J."/>
            <person name="Weng Q."/>
            <person name="Mu J."/>
            <person name="Lu Y."/>
            <person name="Fan D."/>
            <person name="Liu Y."/>
            <person name="Guan J."/>
            <person name="Zhang Y."/>
            <person name="Yu S."/>
            <person name="Liu X."/>
            <person name="Zhang Y."/>
            <person name="Hong G."/>
            <person name="Han B."/>
            <person name="Choisne N."/>
            <person name="Demange N."/>
            <person name="Orjeda G."/>
            <person name="Samain S."/>
            <person name="Cattolico L."/>
            <person name="Pelletier E."/>
            <person name="Couloux A."/>
            <person name="Segurens B."/>
            <person name="Wincker P."/>
            <person name="D'Hont A."/>
            <person name="Scarpelli C."/>
            <person name="Weissenbach J."/>
            <person name="Salanoubat M."/>
            <person name="Quetier F."/>
            <person name="Yu Y."/>
            <person name="Kim H.R."/>
            <person name="Rambo T."/>
            <person name="Currie J."/>
            <person name="Collura K."/>
            <person name="Luo M."/>
            <person name="Yang T."/>
            <person name="Ammiraju J.S.S."/>
            <person name="Engler F."/>
            <person name="Soderlund C."/>
            <person name="Wing R.A."/>
            <person name="Palmer L.E."/>
            <person name="de la Bastide M."/>
            <person name="Spiegel L."/>
            <person name="Nascimento L."/>
            <person name="Zutavern T."/>
            <person name="O'Shaughnessy A."/>
            <person name="Dike S."/>
            <person name="Dedhia N."/>
            <person name="Preston R."/>
            <person name="Balija V."/>
            <person name="McCombie W.R."/>
            <person name="Chow T."/>
            <person name="Chen H."/>
            <person name="Chung M."/>
            <person name="Chen C."/>
            <person name="Shaw J."/>
            <person name="Wu H."/>
            <person name="Hsiao K."/>
            <person name="Chao Y."/>
            <person name="Chu M."/>
            <person name="Cheng C."/>
            <person name="Hour A."/>
            <person name="Lee P."/>
            <person name="Lin S."/>
            <person name="Lin Y."/>
            <person name="Liou J."/>
            <person name="Liu S."/>
            <person name="Hsing Y."/>
            <person name="Raghuvanshi S."/>
            <person name="Mohanty A."/>
            <person name="Bharti A.K."/>
            <person name="Gaur A."/>
            <person name="Gupta V."/>
            <person name="Kumar D."/>
            <person name="Ravi V."/>
            <person name="Vij S."/>
            <person name="Kapur A."/>
            <person name="Khurana P."/>
            <person name="Khurana P."/>
            <person name="Khurana J.P."/>
            <person name="Tyagi A.K."/>
            <person name="Gaikwad K."/>
            <person name="Singh A."/>
            <person name="Dalal V."/>
            <person name="Srivastava S."/>
            <person name="Dixit A."/>
            <person name="Pal A.K."/>
            <person name="Ghazi I.A."/>
            <person name="Yadav M."/>
            <person name="Pandit A."/>
            <person name="Bhargava A."/>
            <person name="Sureshbabu K."/>
            <person name="Batra K."/>
            <person name="Sharma T.R."/>
            <person name="Mohapatra T."/>
            <person name="Singh N.K."/>
            <person name="Messing J."/>
            <person name="Nelson A.B."/>
            <person name="Fuks G."/>
            <person name="Kavchok S."/>
            <person name="Keizer G."/>
            <person name="Linton E."/>
            <person name="Llaca V."/>
            <person name="Song R."/>
            <person name="Tanyolac B."/>
            <person name="Young S."/>
            <person name="Ho-Il K."/>
            <person name="Hahn J.H."/>
            <person name="Sangsakoo G."/>
            <person name="Vanavichit A."/>
            <person name="de Mattos Luiz.A.T."/>
            <person name="Zimmer P.D."/>
            <person name="Malone G."/>
            <person name="Dellagostin O."/>
            <person name="de Oliveira A.C."/>
            <person name="Bevan M."/>
            <person name="Bancroft I."/>
            <person name="Minx P."/>
            <person name="Cordum H."/>
            <person name="Wilson R."/>
            <person name="Cheng Z."/>
            <person name="Jin W."/>
            <person name="Jiang J."/>
            <person name="Leong S.A."/>
            <person name="Iwama H."/>
            <person name="Gojobori T."/>
            <person name="Itoh T."/>
            <person name="Niimura Y."/>
            <person name="Fujii Y."/>
            <person name="Habara T."/>
            <person name="Sakai H."/>
            <person name="Sato Y."/>
            <person name="Wilson G."/>
            <person name="Kumar K."/>
            <person name="McCouch S."/>
            <person name="Juretic N."/>
            <person name="Hoen D."/>
            <person name="Wright S."/>
            <person name="Bruskiewich R."/>
            <person name="Bureau T."/>
            <person name="Miyao A."/>
            <person name="Hirochika H."/>
            <person name="Nishikawa T."/>
            <person name="Kadowaki K."/>
            <person name="Sugiura M."/>
            <person name="Burr B."/>
            <person name="Sasaki T."/>
        </authorList>
    </citation>
    <scope>NUCLEOTIDE SEQUENCE [LARGE SCALE GENOMIC DNA]</scope>
    <source>
        <strain evidence="4">cv. Nipponbare</strain>
    </source>
</reference>
<dbReference type="Proteomes" id="UP000000763">
    <property type="component" value="Chromosome 7"/>
</dbReference>
<gene>
    <name evidence="3" type="ordered locus">Os07g0120500</name>
</gene>
<accession>C7J4J6</accession>
<dbReference type="InterPro" id="IPR007493">
    <property type="entry name" value="DUF538"/>
</dbReference>
<dbReference type="EMBL" id="AP008213">
    <property type="protein sequence ID" value="BAH93754.1"/>
    <property type="molecule type" value="Genomic_DNA"/>
</dbReference>
<dbReference type="Gene3D" id="2.30.240.10">
    <property type="entry name" value="At5g01610-like"/>
    <property type="match status" value="1"/>
</dbReference>
<protein>
    <submittedName>
        <fullName evidence="3">Os07g0120500 protein</fullName>
    </submittedName>
</protein>
<reference evidence="4" key="2">
    <citation type="journal article" date="2008" name="Nucleic Acids Res.">
        <title>The rice annotation project database (RAP-DB): 2008 update.</title>
        <authorList>
            <consortium name="The rice annotation project (RAP)"/>
        </authorList>
    </citation>
    <scope>GENOME REANNOTATION</scope>
    <source>
        <strain evidence="4">cv. Nipponbare</strain>
    </source>
</reference>
<organism evidence="3 4">
    <name type="scientific">Oryza sativa subsp. japonica</name>
    <name type="common">Rice</name>
    <dbReference type="NCBI Taxonomy" id="39947"/>
    <lineage>
        <taxon>Eukaryota</taxon>
        <taxon>Viridiplantae</taxon>
        <taxon>Streptophyta</taxon>
        <taxon>Embryophyta</taxon>
        <taxon>Tracheophyta</taxon>
        <taxon>Spermatophyta</taxon>
        <taxon>Magnoliopsida</taxon>
        <taxon>Liliopsida</taxon>
        <taxon>Poales</taxon>
        <taxon>Poaceae</taxon>
        <taxon>BOP clade</taxon>
        <taxon>Oryzoideae</taxon>
        <taxon>Oryzeae</taxon>
        <taxon>Oryzinae</taxon>
        <taxon>Oryza</taxon>
        <taxon>Oryza sativa</taxon>
    </lineage>
</organism>
<dbReference type="AlphaFoldDB" id="C7J4J6"/>
<dbReference type="KEGG" id="dosa:Os07g0120500"/>
<proteinExistence type="predicted"/>
<evidence type="ECO:0000259" key="2">
    <source>
        <dbReference type="Pfam" id="PF23635"/>
    </source>
</evidence>
<dbReference type="SUPFAM" id="SSF50965">
    <property type="entry name" value="Galactose oxidase, central domain"/>
    <property type="match status" value="1"/>
</dbReference>
<evidence type="ECO:0000313" key="3">
    <source>
        <dbReference type="EMBL" id="BAH93754.1"/>
    </source>
</evidence>
<dbReference type="InterPro" id="IPR036047">
    <property type="entry name" value="F-box-like_dom_sf"/>
</dbReference>
<evidence type="ECO:0000313" key="4">
    <source>
        <dbReference type="Proteomes" id="UP000000763"/>
    </source>
</evidence>
<dbReference type="InterPro" id="IPR036758">
    <property type="entry name" value="At5g01610-like"/>
</dbReference>
<dbReference type="InterPro" id="IPR011043">
    <property type="entry name" value="Gal_Oxase/kelch_b-propeller"/>
</dbReference>
<dbReference type="Pfam" id="PF00646">
    <property type="entry name" value="F-box"/>
    <property type="match status" value="1"/>
</dbReference>
<dbReference type="Pfam" id="PF23635">
    <property type="entry name" value="Beta-prop_AT5G49610-like"/>
    <property type="match status" value="1"/>
</dbReference>
<dbReference type="PANTHER" id="PTHR32133:SF408">
    <property type="entry name" value="OS07G0120400 PROTEIN"/>
    <property type="match status" value="1"/>
</dbReference>
<feature type="domain" description="F-box protein AT5G49610-like beta-propeller" evidence="2">
    <location>
        <begin position="101"/>
        <end position="238"/>
    </location>
</feature>
<dbReference type="InterPro" id="IPR056594">
    <property type="entry name" value="AT5G49610-like_b-prop"/>
</dbReference>
<feature type="domain" description="F-box" evidence="1">
    <location>
        <begin position="7"/>
        <end position="48"/>
    </location>
</feature>
<dbReference type="InterPro" id="IPR001810">
    <property type="entry name" value="F-box_dom"/>
</dbReference>
<name>C7J4J6_ORYSJ</name>